<dbReference type="RefSeq" id="YP_009833506.1">
    <property type="nucleotide sequence ID" value="NC_048664.1"/>
</dbReference>
<name>A0A679FGK7_9CAUD</name>
<dbReference type="KEGG" id="vg:55603561"/>
<dbReference type="GO" id="GO:0004527">
    <property type="term" value="F:exonuclease activity"/>
    <property type="evidence" value="ECO:0007669"/>
    <property type="project" value="UniProtKB-KW"/>
</dbReference>
<keyword evidence="1" id="KW-0378">Hydrolase</keyword>
<keyword evidence="2" id="KW-1185">Reference proteome</keyword>
<keyword evidence="1" id="KW-0269">Exonuclease</keyword>
<evidence type="ECO:0000313" key="2">
    <source>
        <dbReference type="Proteomes" id="UP000479051"/>
    </source>
</evidence>
<proteinExistence type="predicted"/>
<evidence type="ECO:0000313" key="1">
    <source>
        <dbReference type="EMBL" id="BBU72773.1"/>
    </source>
</evidence>
<dbReference type="GeneID" id="55603561"/>
<sequence length="61" mass="7140">MKTFTVRIPFSGYVRGSTTLSIQAESKEEALEEATRWRFRGEDDITRDDREFDYEDATVSE</sequence>
<dbReference type="EMBL" id="LC519601">
    <property type="protein sequence ID" value="BBU72773.1"/>
    <property type="molecule type" value="Genomic_DNA"/>
</dbReference>
<dbReference type="Proteomes" id="UP000479051">
    <property type="component" value="Segment"/>
</dbReference>
<protein>
    <submittedName>
        <fullName evidence="1">Exonuclease A</fullName>
    </submittedName>
</protein>
<accession>A0A679FGK7</accession>
<reference evidence="1 2" key="1">
    <citation type="submission" date="2020-01" db="EMBL/GenBank/DDBJ databases">
        <title>Isolation, characterization and genomic analysis of a lytic bacteriophage vB_CsaP_009 infecting Cronobacter.</title>
        <authorList>
            <person name="Soleimani-Delfan A."/>
            <person name="Shahin K."/>
            <person name="Barazandeh M."/>
            <person name="Komijani M."/>
        </authorList>
    </citation>
    <scope>NUCLEOTIDE SEQUENCE [LARGE SCALE GENOMIC DNA]</scope>
</reference>
<organism evidence="1 2">
    <name type="scientific">Cronobacter phage vB_CsaP_009</name>
    <dbReference type="NCBI Taxonomy" id="2699738"/>
    <lineage>
        <taxon>Viruses</taxon>
        <taxon>Duplodnaviria</taxon>
        <taxon>Heunggongvirae</taxon>
        <taxon>Uroviricota</taxon>
        <taxon>Caudoviricetes</taxon>
        <taxon>Grimontviridae</taxon>
        <taxon>Privateervirus</taxon>
        <taxon>Privateervirus pv009</taxon>
    </lineage>
</organism>
<keyword evidence="1" id="KW-0540">Nuclease</keyword>